<reference evidence="4 6" key="1">
    <citation type="journal article" date="2019" name="Emerg. Microbes Infect.">
        <title>Comprehensive subspecies identification of 175 nontuberculous mycobacteria species based on 7547 genomic profiles.</title>
        <authorList>
            <person name="Matsumoto Y."/>
            <person name="Kinjo T."/>
            <person name="Motooka D."/>
            <person name="Nabeya D."/>
            <person name="Jung N."/>
            <person name="Uechi K."/>
            <person name="Horii T."/>
            <person name="Iida T."/>
            <person name="Fujita J."/>
            <person name="Nakamura S."/>
        </authorList>
    </citation>
    <scope>NUCLEOTIDE SEQUENCE [LARGE SCALE GENOMIC DNA]</scope>
    <source>
        <strain evidence="4 6">JCM 12375</strain>
    </source>
</reference>
<feature type="compositionally biased region" description="Low complexity" evidence="2">
    <location>
        <begin position="32"/>
        <end position="49"/>
    </location>
</feature>
<keyword evidence="1" id="KW-0547">Nucleotide-binding</keyword>
<feature type="compositionally biased region" description="Low complexity" evidence="2">
    <location>
        <begin position="112"/>
        <end position="139"/>
    </location>
</feature>
<evidence type="ECO:0000256" key="2">
    <source>
        <dbReference type="SAM" id="MobiDB-lite"/>
    </source>
</evidence>
<keyword evidence="1" id="KW-0067">ATP-binding</keyword>
<dbReference type="AlphaFoldDB" id="A0AAI8TPR1"/>
<dbReference type="SUPFAM" id="SSF56059">
    <property type="entry name" value="Glutathione synthetase ATP-binding domain-like"/>
    <property type="match status" value="1"/>
</dbReference>
<evidence type="ECO:0000256" key="1">
    <source>
        <dbReference type="PROSITE-ProRule" id="PRU00409"/>
    </source>
</evidence>
<dbReference type="Gene3D" id="3.30.470.20">
    <property type="entry name" value="ATP-grasp fold, B domain"/>
    <property type="match status" value="1"/>
</dbReference>
<dbReference type="NCBIfam" id="NF005096">
    <property type="entry name" value="PRK06524.1"/>
    <property type="match status" value="1"/>
</dbReference>
<evidence type="ECO:0000313" key="6">
    <source>
        <dbReference type="Proteomes" id="UP000465622"/>
    </source>
</evidence>
<dbReference type="GO" id="GO:0046872">
    <property type="term" value="F:metal ion binding"/>
    <property type="evidence" value="ECO:0007669"/>
    <property type="project" value="InterPro"/>
</dbReference>
<dbReference type="InterPro" id="IPR011761">
    <property type="entry name" value="ATP-grasp"/>
</dbReference>
<feature type="region of interest" description="Disordered" evidence="2">
    <location>
        <begin position="1"/>
        <end position="148"/>
    </location>
</feature>
<dbReference type="Proteomes" id="UP001241092">
    <property type="component" value="Chromosome"/>
</dbReference>
<evidence type="ECO:0000313" key="4">
    <source>
        <dbReference type="EMBL" id="BBX31133.1"/>
    </source>
</evidence>
<sequence>MAKRVSAVSKAAKTPAARKTTAKAPARKAAKATKATKATRATKAPAAKKVAAKKAPAKKAAVKKAPAKKAPAKKSTATKVAARKTVAKKAPAKKAPAKKAATKRTAAKKVTKAPARTTASRSAVTKKAATKAPAKASASRKGPLGGKPLNGISEIRTFFRTNTQPIYFVGPTAFNLLGIDRWVRNFQYITYYDSWDGAHPRVFAPKNKPYVEFESSEHINNYLLRDPEVRAYLKRRGGTPMVAMVFFDEETEQICEELGYKLILPPDSLRRRLDSKIVTTQLGNEAGAPSVPNVLGTANNYTQLRKLAGSQRLGSDLVVQTPYGDSGKTTFFIKSKADWDKNADDMIGQQLKVMKRINNKAAAVEACITKHGTIVGPFMTDLTGYPELTPYKGGWCGNDLFPEALSDEHRATAINHVRKMGDRLAKEGYRGFLEIDVLIDLDTDEVYLGELNPRISGASSMTNVTAGAYADVPLFLFHLLEFMDVEYTVNVEEINDRWRDLAAVDVWSQLIMKEPNKTVERILSAPKTGTWHLDDDGELTFSQVANDWHDITGEDEAFFLRVYAEGDYRFKGADLGILVTKGRMQTPEGLTPRCIHYIEGIRGAYKSEPLPDPPAVTPVAYVK</sequence>
<dbReference type="PROSITE" id="PS50975">
    <property type="entry name" value="ATP_GRASP"/>
    <property type="match status" value="1"/>
</dbReference>
<reference evidence="4" key="2">
    <citation type="submission" date="2020-02" db="EMBL/GenBank/DDBJ databases">
        <authorList>
            <person name="Matsumoto Y."/>
            <person name="Motooka D."/>
            <person name="Nakamura S."/>
        </authorList>
    </citation>
    <scope>NUCLEOTIDE SEQUENCE</scope>
    <source>
        <strain evidence="4">JCM 12375</strain>
    </source>
</reference>
<gene>
    <name evidence="5" type="ORF">hbim_00196</name>
    <name evidence="4" type="ORF">MMAGJ_04150</name>
</gene>
<evidence type="ECO:0000259" key="3">
    <source>
        <dbReference type="PROSITE" id="PS50975"/>
    </source>
</evidence>
<feature type="compositionally biased region" description="Basic residues" evidence="2">
    <location>
        <begin position="81"/>
        <end position="111"/>
    </location>
</feature>
<dbReference type="GO" id="GO:0005524">
    <property type="term" value="F:ATP binding"/>
    <property type="evidence" value="ECO:0007669"/>
    <property type="project" value="UniProtKB-UniRule"/>
</dbReference>
<protein>
    <submittedName>
        <fullName evidence="4">Biotin carboxylase</fullName>
    </submittedName>
</protein>
<proteinExistence type="predicted"/>
<accession>A0AAI8TPR1</accession>
<evidence type="ECO:0000313" key="7">
    <source>
        <dbReference type="Proteomes" id="UP001241092"/>
    </source>
</evidence>
<reference evidence="5" key="3">
    <citation type="submission" date="2023-03" db="EMBL/GenBank/DDBJ databases">
        <title>Draft genome sequence of a Mycolicibacterium mageritense strain H4_3_1 isolated from a hybrid biological-inorganic system reactor.</title>
        <authorList>
            <person name="Feng X."/>
            <person name="Kazama D."/>
            <person name="Sato K."/>
            <person name="Kobayashi H."/>
        </authorList>
    </citation>
    <scope>NUCLEOTIDE SEQUENCE</scope>
    <source>
        <strain evidence="5">H4_3_1</strain>
    </source>
</reference>
<organism evidence="5 7">
    <name type="scientific">Mycolicibacterium mageritense</name>
    <name type="common">Mycobacterium mageritense</name>
    <dbReference type="NCBI Taxonomy" id="53462"/>
    <lineage>
        <taxon>Bacteria</taxon>
        <taxon>Bacillati</taxon>
        <taxon>Actinomycetota</taxon>
        <taxon>Actinomycetes</taxon>
        <taxon>Mycobacteriales</taxon>
        <taxon>Mycobacteriaceae</taxon>
        <taxon>Mycolicibacterium</taxon>
    </lineage>
</organism>
<feature type="domain" description="ATP-grasp" evidence="3">
    <location>
        <begin position="280"/>
        <end position="481"/>
    </location>
</feature>
<keyword evidence="6" id="KW-1185">Reference proteome</keyword>
<evidence type="ECO:0000313" key="5">
    <source>
        <dbReference type="EMBL" id="BDY26285.1"/>
    </source>
</evidence>
<dbReference type="Proteomes" id="UP000465622">
    <property type="component" value="Chromosome"/>
</dbReference>
<feature type="compositionally biased region" description="Low complexity" evidence="2">
    <location>
        <begin position="1"/>
        <end position="24"/>
    </location>
</feature>
<name>A0AAI8TPR1_MYCME</name>
<feature type="compositionally biased region" description="Basic residues" evidence="2">
    <location>
        <begin position="50"/>
        <end position="72"/>
    </location>
</feature>
<dbReference type="EMBL" id="AP022567">
    <property type="protein sequence ID" value="BBX31133.1"/>
    <property type="molecule type" value="Genomic_DNA"/>
</dbReference>
<dbReference type="EMBL" id="AP027452">
    <property type="protein sequence ID" value="BDY26285.1"/>
    <property type="molecule type" value="Genomic_DNA"/>
</dbReference>